<dbReference type="HOGENOM" id="CLU_986284_0_0_5"/>
<evidence type="ECO:0000313" key="4">
    <source>
        <dbReference type="Proteomes" id="UP000011932"/>
    </source>
</evidence>
<accession>M4VED5</accession>
<keyword evidence="2" id="KW-0812">Transmembrane</keyword>
<dbReference type="AlphaFoldDB" id="M4VED5"/>
<protein>
    <submittedName>
        <fullName evidence="3">Uncharacterized protein</fullName>
    </submittedName>
</protein>
<proteinExistence type="predicted"/>
<dbReference type="OrthoDB" id="9820813at2"/>
<evidence type="ECO:0000256" key="1">
    <source>
        <dbReference type="SAM" id="Coils"/>
    </source>
</evidence>
<dbReference type="STRING" id="349215.A11S_17"/>
<name>M4VED5_9BACT</name>
<dbReference type="KEGG" id="man:A11S_17"/>
<feature type="transmembrane region" description="Helical" evidence="2">
    <location>
        <begin position="27"/>
        <end position="45"/>
    </location>
</feature>
<organism evidence="3 4">
    <name type="scientific">Micavibrio aeruginosavorus EPB</name>
    <dbReference type="NCBI Taxonomy" id="349215"/>
    <lineage>
        <taxon>Bacteria</taxon>
        <taxon>Pseudomonadati</taxon>
        <taxon>Bdellovibrionota</taxon>
        <taxon>Bdellovibrionia</taxon>
        <taxon>Bdellovibrionales</taxon>
        <taxon>Pseudobdellovibrionaceae</taxon>
        <taxon>Micavibrio</taxon>
    </lineage>
</organism>
<evidence type="ECO:0000256" key="2">
    <source>
        <dbReference type="SAM" id="Phobius"/>
    </source>
</evidence>
<dbReference type="EMBL" id="CP003538">
    <property type="protein sequence ID" value="AGH96855.1"/>
    <property type="molecule type" value="Genomic_DNA"/>
</dbReference>
<reference evidence="3 4" key="1">
    <citation type="journal article" date="2013" name="ISME J.">
        <title>By their genes ye shall know them: genomic signatures of predatory bacteria.</title>
        <authorList>
            <person name="Pasternak Z."/>
            <person name="Pietrokovski S."/>
            <person name="Rotem O."/>
            <person name="Gophna U."/>
            <person name="Lurie-Weinberger M.N."/>
            <person name="Jurkevitch E."/>
        </authorList>
    </citation>
    <scope>NUCLEOTIDE SEQUENCE [LARGE SCALE GENOMIC DNA]</scope>
    <source>
        <strain evidence="3">EPB</strain>
    </source>
</reference>
<keyword evidence="2" id="KW-1133">Transmembrane helix</keyword>
<keyword evidence="1" id="KW-0175">Coiled coil</keyword>
<gene>
    <name evidence="3" type="ORF">A11S_17</name>
</gene>
<dbReference type="RefSeq" id="WP_015466421.1">
    <property type="nucleotide sequence ID" value="NC_020812.1"/>
</dbReference>
<dbReference type="Proteomes" id="UP000011932">
    <property type="component" value="Chromosome"/>
</dbReference>
<sequence length="282" mass="30849">MTDSGAKTEIEQLQDAVAQSKKRCGRLLALAFALAVAGVAGTVYYENEIDKAQEANSKLQQDLRKANDTALGALSKAIEKAQENIQLHRDLNKKAEASQIEQLVVQANAMAKASWALCEKEGSKGFGLDNVYHDTAGYVEGLGGYTHRQITPVAQTLSMVNDLQQNNIRVVERNLRSRLNPVLAQWFNSPSYGQVLVVDDLLFSDGQRAVRDLVGDVVSGRVTVPQGQVLALVAEEQDDLKAYPDGYKLRRVNAPIGAEKVTMTSDDLSSYRVKILPHPCPQ</sequence>
<keyword evidence="2" id="KW-0472">Membrane</keyword>
<feature type="coiled-coil region" evidence="1">
    <location>
        <begin position="42"/>
        <end position="98"/>
    </location>
</feature>
<evidence type="ECO:0000313" key="3">
    <source>
        <dbReference type="EMBL" id="AGH96855.1"/>
    </source>
</evidence>